<dbReference type="GO" id="GO:0003677">
    <property type="term" value="F:DNA binding"/>
    <property type="evidence" value="ECO:0007669"/>
    <property type="project" value="UniProtKB-KW"/>
</dbReference>
<comment type="similarity">
    <text evidence="1">In the C-terminal section; belongs to the transposase 35 family.</text>
</comment>
<dbReference type="InterPro" id="IPR039052">
    <property type="entry name" value="Antitox_PemI-like"/>
</dbReference>
<keyword evidence="5" id="KW-0238">DNA-binding</keyword>
<dbReference type="RefSeq" id="WP_273144550.1">
    <property type="nucleotide sequence ID" value="NZ_CP070327.1"/>
</dbReference>
<evidence type="ECO:0000313" key="9">
    <source>
        <dbReference type="Proteomes" id="UP000683551"/>
    </source>
</evidence>
<dbReference type="Pfam" id="PF12323">
    <property type="entry name" value="HTH_OrfB_IS605"/>
    <property type="match status" value="1"/>
</dbReference>
<dbReference type="Pfam" id="PF07282">
    <property type="entry name" value="Cas12f1-like_TNB"/>
    <property type="match status" value="1"/>
</dbReference>
<evidence type="ECO:0000256" key="1">
    <source>
        <dbReference type="ARBA" id="ARBA00008761"/>
    </source>
</evidence>
<evidence type="ECO:0000256" key="4">
    <source>
        <dbReference type="ARBA" id="ARBA00022833"/>
    </source>
</evidence>
<feature type="domain" description="SpoVT-AbrB" evidence="7">
    <location>
        <begin position="391"/>
        <end position="436"/>
    </location>
</feature>
<organism evidence="8 9">
    <name type="scientific">Ferrovum myxofaciens</name>
    <dbReference type="NCBI Taxonomy" id="416213"/>
    <lineage>
        <taxon>Bacteria</taxon>
        <taxon>Pseudomonadati</taxon>
        <taxon>Pseudomonadota</taxon>
        <taxon>Betaproteobacteria</taxon>
        <taxon>Ferrovales</taxon>
        <taxon>Ferrovaceae</taxon>
        <taxon>Ferrovum</taxon>
    </lineage>
</organism>
<evidence type="ECO:0000259" key="7">
    <source>
        <dbReference type="SMART" id="SM00966"/>
    </source>
</evidence>
<keyword evidence="6" id="KW-0233">DNA recombination</keyword>
<dbReference type="EMBL" id="CP071137">
    <property type="protein sequence ID" value="QWY77306.1"/>
    <property type="molecule type" value="Genomic_DNA"/>
</dbReference>
<dbReference type="AlphaFoldDB" id="A0A9E6MXQ8"/>
<evidence type="ECO:0000313" key="8">
    <source>
        <dbReference type="EMBL" id="QWY77306.1"/>
    </source>
</evidence>
<keyword evidence="3" id="KW-0479">Metal-binding</keyword>
<protein>
    <submittedName>
        <fullName evidence="8">Transposase</fullName>
    </submittedName>
</protein>
<dbReference type="SUPFAM" id="SSF89447">
    <property type="entry name" value="AbrB/MazE/MraZ-like"/>
    <property type="match status" value="1"/>
</dbReference>
<evidence type="ECO:0000256" key="6">
    <source>
        <dbReference type="ARBA" id="ARBA00023172"/>
    </source>
</evidence>
<dbReference type="SMART" id="SM00966">
    <property type="entry name" value="SpoVT_AbrB"/>
    <property type="match status" value="1"/>
</dbReference>
<dbReference type="InterPro" id="IPR001959">
    <property type="entry name" value="Transposase"/>
</dbReference>
<dbReference type="InterPro" id="IPR007159">
    <property type="entry name" value="SpoVT-AbrB_dom"/>
</dbReference>
<dbReference type="Proteomes" id="UP000683551">
    <property type="component" value="Chromosome"/>
</dbReference>
<dbReference type="PANTHER" id="PTHR40516">
    <property type="entry name" value="ANTITOXIN CHPS-RELATED"/>
    <property type="match status" value="1"/>
</dbReference>
<dbReference type="Pfam" id="PF01385">
    <property type="entry name" value="OrfB_IS605"/>
    <property type="match status" value="1"/>
</dbReference>
<dbReference type="InterPro" id="IPR021027">
    <property type="entry name" value="Transposase_put_HTH"/>
</dbReference>
<dbReference type="InterPro" id="IPR037914">
    <property type="entry name" value="SpoVT-AbrB_sf"/>
</dbReference>
<evidence type="ECO:0000256" key="2">
    <source>
        <dbReference type="ARBA" id="ARBA00022578"/>
    </source>
</evidence>
<dbReference type="PANTHER" id="PTHR40516:SF1">
    <property type="entry name" value="ANTITOXIN CHPS-RELATED"/>
    <property type="match status" value="1"/>
</dbReference>
<dbReference type="Gene3D" id="2.10.260.10">
    <property type="match status" value="1"/>
</dbReference>
<dbReference type="GO" id="GO:0046872">
    <property type="term" value="F:metal ion binding"/>
    <property type="evidence" value="ECO:0007669"/>
    <property type="project" value="UniProtKB-KW"/>
</dbReference>
<gene>
    <name evidence="8" type="ORF">JZL65_12710</name>
</gene>
<dbReference type="GO" id="GO:0032196">
    <property type="term" value="P:transposition"/>
    <property type="evidence" value="ECO:0007669"/>
    <property type="project" value="UniProtKB-KW"/>
</dbReference>
<dbReference type="GO" id="GO:0006310">
    <property type="term" value="P:DNA recombination"/>
    <property type="evidence" value="ECO:0007669"/>
    <property type="project" value="UniProtKB-KW"/>
</dbReference>
<proteinExistence type="inferred from homology"/>
<keyword evidence="2" id="KW-0815">Transposition</keyword>
<evidence type="ECO:0000256" key="3">
    <source>
        <dbReference type="ARBA" id="ARBA00022723"/>
    </source>
</evidence>
<dbReference type="NCBIfam" id="NF040570">
    <property type="entry name" value="guided_TnpB"/>
    <property type="match status" value="1"/>
</dbReference>
<evidence type="ECO:0000256" key="5">
    <source>
        <dbReference type="ARBA" id="ARBA00023125"/>
    </source>
</evidence>
<dbReference type="GO" id="GO:0097351">
    <property type="term" value="F:toxin sequestering activity"/>
    <property type="evidence" value="ECO:0007669"/>
    <property type="project" value="InterPro"/>
</dbReference>
<dbReference type="InterPro" id="IPR010095">
    <property type="entry name" value="Cas12f1-like_TNB"/>
</dbReference>
<accession>A0A9E6MXQ8</accession>
<keyword evidence="4" id="KW-0862">Zinc</keyword>
<reference evidence="8" key="1">
    <citation type="submission" date="2021-02" db="EMBL/GenBank/DDBJ databases">
        <title>Comparative genomics of Ferrovum myxofaciens strains, predominant extremophile bacteria forming large biofilm stalactites in acid mine ecosystems.</title>
        <authorList>
            <person name="Burkartova K."/>
            <person name="Ridl J."/>
            <person name="Pajer P."/>
            <person name="Falteisek L."/>
        </authorList>
    </citation>
    <scope>NUCLEOTIDE SEQUENCE</scope>
    <source>
        <strain evidence="8">MI1III</strain>
    </source>
</reference>
<sequence>MKRLQAFKYELQPNGEQARSMRRFAGSCRFVFNKALAMQKAIYEGGEKKLGYAGLCKELTTWKTQPETAWLKETHSQVLQQSLKDLERAYKNFFDKRADFPRFKKKGMGDSFRYPQGCKLDQSNSRVFLPKLGWLKYRNSRDVLGTVSNITVSANGGKWFVSIQTEREVEQPVHPATSIVGIDVGITRFATLSDGSHIEPLNTFRKHQQRLVRYQRALSRKTKFSSNWKKAKARVQKIHTRIANVRKDFLHKTTTTISKNHAIVCIEDLQVRNMSKSEAGSSDSPGRNVKAKSGLNKSILDQGWFEFRRQLEYKQVWLGGDVLAVPARNTSRTCPACGHVSADNRQTQAKFACVDCGYENNADVVGAINFRAMYLQCRNINRRNLMEAVIRKWGNSPALRLPTSALKEAGYHLEQKVDLIVSRGRIIIQPLKKVEYDLDALVGGVTASNGHSEFGFGKPVGKEVL</sequence>
<name>A0A9E6MXQ8_9PROT</name>